<evidence type="ECO:0000313" key="3">
    <source>
        <dbReference type="Proteomes" id="UP000236724"/>
    </source>
</evidence>
<organism evidence="2 3">
    <name type="scientific">Candidatus Venteria ishoeyi</name>
    <dbReference type="NCBI Taxonomy" id="1899563"/>
    <lineage>
        <taxon>Bacteria</taxon>
        <taxon>Pseudomonadati</taxon>
        <taxon>Pseudomonadota</taxon>
        <taxon>Gammaproteobacteria</taxon>
        <taxon>Thiotrichales</taxon>
        <taxon>Thiotrichaceae</taxon>
        <taxon>Venteria</taxon>
    </lineage>
</organism>
<keyword evidence="1" id="KW-0812">Transmembrane</keyword>
<keyword evidence="3" id="KW-1185">Reference proteome</keyword>
<keyword evidence="1" id="KW-0472">Membrane</keyword>
<reference evidence="2 3" key="1">
    <citation type="submission" date="2016-10" db="EMBL/GenBank/DDBJ databases">
        <authorList>
            <person name="de Groot N.N."/>
        </authorList>
    </citation>
    <scope>NUCLEOTIDE SEQUENCE [LARGE SCALE GENOMIC DNA]</scope>
    <source>
        <strain evidence="2">MBHS1</strain>
    </source>
</reference>
<dbReference type="Proteomes" id="UP000236724">
    <property type="component" value="Unassembled WGS sequence"/>
</dbReference>
<dbReference type="RefSeq" id="WP_103919305.1">
    <property type="nucleotide sequence ID" value="NZ_FMSV02000211.1"/>
</dbReference>
<name>A0A1H6F5F0_9GAMM</name>
<evidence type="ECO:0000313" key="2">
    <source>
        <dbReference type="EMBL" id="SEH05360.1"/>
    </source>
</evidence>
<feature type="transmembrane region" description="Helical" evidence="1">
    <location>
        <begin position="9"/>
        <end position="28"/>
    </location>
</feature>
<accession>A0A1H6F5F0</accession>
<dbReference type="SUPFAM" id="SSF52266">
    <property type="entry name" value="SGNH hydrolase"/>
    <property type="match status" value="1"/>
</dbReference>
<gene>
    <name evidence="2" type="ORF">MBHS_01213</name>
</gene>
<keyword evidence="1" id="KW-1133">Transmembrane helix</keyword>
<proteinExistence type="predicted"/>
<evidence type="ECO:0000256" key="1">
    <source>
        <dbReference type="SAM" id="Phobius"/>
    </source>
</evidence>
<protein>
    <submittedName>
        <fullName evidence="2">Uncharacterized protein</fullName>
    </submittedName>
</protein>
<sequence>MKKFISKIVLFFLVPLISMLIVLSIYFYRVHKLRIQSNVSTVICGDSHTQSALNDNFLHEAINISQQSEHYFYTYNVLKFVLKNNPHLNKVIMGVSFHSFGTGNDRFVFDNKQAIKMYPKYFPILDNQSLRKIIWGNISGILNSGVMLSKYIGLSFLKNYNIQDYPFIGYYYNSPGSSFNDTTIDRAISRHYYMEDNREQEISIFQKNYLNKIIDLCINQNVQLILINTPISSEYYEKIPDRFIIDYYSTISQFENKILFWDFYSYPLEQKSFGDGDHLNYYGAEKFSMKIDSLLIQSTLLPVDLN</sequence>
<dbReference type="AlphaFoldDB" id="A0A1H6F5F0"/>
<dbReference type="EMBL" id="FMSV02000211">
    <property type="protein sequence ID" value="SEH05360.1"/>
    <property type="molecule type" value="Genomic_DNA"/>
</dbReference>